<proteinExistence type="predicted"/>
<protein>
    <submittedName>
        <fullName evidence="1">Uncharacterized protein</fullName>
    </submittedName>
</protein>
<dbReference type="RefSeq" id="WP_167222800.1">
    <property type="nucleotide sequence ID" value="NZ_VUYU01000003.1"/>
</dbReference>
<reference evidence="1 2" key="1">
    <citation type="submission" date="2019-09" db="EMBL/GenBank/DDBJ databases">
        <title>Taxonomy of Antarctic Massilia spp.: description of Massilia rubra sp. nov., Massilia aquatica sp. nov., Massilia mucilaginosa sp. nov., Massilia frigida sp. nov. isolated from streams, lakes and regoliths.</title>
        <authorList>
            <person name="Holochova P."/>
            <person name="Sedlacek I."/>
            <person name="Kralova S."/>
            <person name="Maslanova I."/>
            <person name="Busse H.-J."/>
            <person name="Stankova E."/>
            <person name="Vrbovska V."/>
            <person name="Kovarovic V."/>
            <person name="Bartak M."/>
            <person name="Svec P."/>
            <person name="Pantucek R."/>
        </authorList>
    </citation>
    <scope>NUCLEOTIDE SEQUENCE [LARGE SCALE GENOMIC DNA]</scope>
    <source>
        <strain evidence="1 2">CCM 8692</strain>
    </source>
</reference>
<evidence type="ECO:0000313" key="1">
    <source>
        <dbReference type="EMBL" id="NHZ33301.1"/>
    </source>
</evidence>
<dbReference type="EMBL" id="VUYU01000003">
    <property type="protein sequence ID" value="NHZ33301.1"/>
    <property type="molecule type" value="Genomic_DNA"/>
</dbReference>
<name>A0ABX0LLG5_9BURK</name>
<accession>A0ABX0LLG5</accession>
<dbReference type="Proteomes" id="UP000785613">
    <property type="component" value="Unassembled WGS sequence"/>
</dbReference>
<sequence length="145" mass="16536">MPSTEINEMTQREWRELGFFYDRHDESKEWRLIGSKAGLRHFAHAMKKYASHPGNELVSEHQHFGPYGYLAIGTWTTSEITDHWIAGPLGEIQGLALTIISRLDTASSGDCIYLRRAFSPLSPYELVMEVREDSFDPAKADSACW</sequence>
<evidence type="ECO:0000313" key="2">
    <source>
        <dbReference type="Proteomes" id="UP000785613"/>
    </source>
</evidence>
<organism evidence="1 2">
    <name type="scientific">Massilia rubra</name>
    <dbReference type="NCBI Taxonomy" id="2607910"/>
    <lineage>
        <taxon>Bacteria</taxon>
        <taxon>Pseudomonadati</taxon>
        <taxon>Pseudomonadota</taxon>
        <taxon>Betaproteobacteria</taxon>
        <taxon>Burkholderiales</taxon>
        <taxon>Oxalobacteraceae</taxon>
        <taxon>Telluria group</taxon>
        <taxon>Massilia</taxon>
    </lineage>
</organism>
<gene>
    <name evidence="1" type="ORF">F0185_06820</name>
</gene>
<comment type="caution">
    <text evidence="1">The sequence shown here is derived from an EMBL/GenBank/DDBJ whole genome shotgun (WGS) entry which is preliminary data.</text>
</comment>
<keyword evidence="2" id="KW-1185">Reference proteome</keyword>